<feature type="transmembrane region" description="Helical" evidence="7">
    <location>
        <begin position="316"/>
        <end position="339"/>
    </location>
</feature>
<name>A0A1H0D6R8_9RHOB</name>
<feature type="transmembrane region" description="Helical" evidence="7">
    <location>
        <begin position="169"/>
        <end position="188"/>
    </location>
</feature>
<keyword evidence="3" id="KW-1003">Cell membrane</keyword>
<evidence type="ECO:0000256" key="2">
    <source>
        <dbReference type="ARBA" id="ARBA00007977"/>
    </source>
</evidence>
<sequence length="341" mass="34817">MGFSGRARLTGHEGAVRVVRSWAGRHGQGMALAAVIALSAAFLAERWGAPPMLLALLLGMAFHPLSEDARCREGLTFASGTLLRTGVALLGVRVALSDLASLGPAPFVGTVLVLALTIAAGLGIARLLKRDMAFGLLAGGAVAICGASAALAIAAALPARLLRGKDVTFTVVGVTSLSSVAMVLYPVLFDALGMSDRQTGFLIGATIHDVAQVAAAGYSHGVDTGDTATLVKLTRVILLPVVLLVVAFAVRTPGRKGFPLPPFVIVFGGLLCLNSAGVFPEVLQDAVTHLSSVLLLLAIAALGARSSLPAMMRLGAGHLAVPVGATLFLLLAAILWAVLFV</sequence>
<comment type="subcellular location">
    <subcellularLocation>
        <location evidence="1">Cell membrane</location>
        <topology evidence="1">Multi-pass membrane protein</topology>
    </subcellularLocation>
</comment>
<feature type="transmembrane region" description="Helical" evidence="7">
    <location>
        <begin position="108"/>
        <end position="128"/>
    </location>
</feature>
<proteinExistence type="inferred from homology"/>
<keyword evidence="4 7" id="KW-0812">Transmembrane</keyword>
<evidence type="ECO:0000313" key="9">
    <source>
        <dbReference type="Proteomes" id="UP000324252"/>
    </source>
</evidence>
<evidence type="ECO:0000256" key="5">
    <source>
        <dbReference type="ARBA" id="ARBA00022989"/>
    </source>
</evidence>
<dbReference type="AlphaFoldDB" id="A0A1H0D6R8"/>
<dbReference type="GO" id="GO:0005886">
    <property type="term" value="C:plasma membrane"/>
    <property type="evidence" value="ECO:0007669"/>
    <property type="project" value="UniProtKB-SubCell"/>
</dbReference>
<dbReference type="InterPro" id="IPR018383">
    <property type="entry name" value="UPF0324_pro"/>
</dbReference>
<reference evidence="8 9" key="1">
    <citation type="submission" date="2016-11" db="EMBL/GenBank/DDBJ databases">
        <authorList>
            <person name="Varghese N."/>
            <person name="Submissions S."/>
        </authorList>
    </citation>
    <scope>NUCLEOTIDE SEQUENCE [LARGE SCALE GENOMIC DNA]</scope>
    <source>
        <strain evidence="8 9">DSM 29620</strain>
    </source>
</reference>
<feature type="transmembrane region" description="Helical" evidence="7">
    <location>
        <begin position="27"/>
        <end position="43"/>
    </location>
</feature>
<dbReference type="PANTHER" id="PTHR30106:SF2">
    <property type="entry name" value="UPF0324 INNER MEMBRANE PROTEIN YEIH"/>
    <property type="match status" value="1"/>
</dbReference>
<evidence type="ECO:0000256" key="6">
    <source>
        <dbReference type="ARBA" id="ARBA00023136"/>
    </source>
</evidence>
<gene>
    <name evidence="8" type="ORF">SAMN05444142_1015</name>
</gene>
<accession>A0A1H0D6R8</accession>
<evidence type="ECO:0000313" key="8">
    <source>
        <dbReference type="EMBL" id="SHJ36235.1"/>
    </source>
</evidence>
<dbReference type="Proteomes" id="UP000324252">
    <property type="component" value="Unassembled WGS sequence"/>
</dbReference>
<evidence type="ECO:0000256" key="7">
    <source>
        <dbReference type="SAM" id="Phobius"/>
    </source>
</evidence>
<feature type="transmembrane region" description="Helical" evidence="7">
    <location>
        <begin position="230"/>
        <end position="250"/>
    </location>
</feature>
<protein>
    <submittedName>
        <fullName evidence="8">Conserved hypothetical integral membrane protein</fullName>
    </submittedName>
</protein>
<dbReference type="Pfam" id="PF03601">
    <property type="entry name" value="Cons_hypoth698"/>
    <property type="match status" value="1"/>
</dbReference>
<evidence type="ECO:0000256" key="3">
    <source>
        <dbReference type="ARBA" id="ARBA00022475"/>
    </source>
</evidence>
<keyword evidence="5 7" id="KW-1133">Transmembrane helix</keyword>
<feature type="transmembrane region" description="Helical" evidence="7">
    <location>
        <begin position="135"/>
        <end position="157"/>
    </location>
</feature>
<feature type="transmembrane region" description="Helical" evidence="7">
    <location>
        <begin position="286"/>
        <end position="304"/>
    </location>
</feature>
<feature type="transmembrane region" description="Helical" evidence="7">
    <location>
        <begin position="262"/>
        <end position="280"/>
    </location>
</feature>
<comment type="similarity">
    <text evidence="2">Belongs to the UPF0324 family.</text>
</comment>
<organism evidence="8 9">
    <name type="scientific">Lutimaribacter pacificus</name>
    <dbReference type="NCBI Taxonomy" id="391948"/>
    <lineage>
        <taxon>Bacteria</taxon>
        <taxon>Pseudomonadati</taxon>
        <taxon>Pseudomonadota</taxon>
        <taxon>Alphaproteobacteria</taxon>
        <taxon>Rhodobacterales</taxon>
        <taxon>Roseobacteraceae</taxon>
        <taxon>Lutimaribacter</taxon>
    </lineage>
</organism>
<keyword evidence="6 7" id="KW-0472">Membrane</keyword>
<evidence type="ECO:0000256" key="4">
    <source>
        <dbReference type="ARBA" id="ARBA00022692"/>
    </source>
</evidence>
<keyword evidence="9" id="KW-1185">Reference proteome</keyword>
<dbReference type="EMBL" id="FQZZ01000001">
    <property type="protein sequence ID" value="SHJ36235.1"/>
    <property type="molecule type" value="Genomic_DNA"/>
</dbReference>
<feature type="transmembrane region" description="Helical" evidence="7">
    <location>
        <begin position="49"/>
        <end position="65"/>
    </location>
</feature>
<dbReference type="RefSeq" id="WP_149787074.1">
    <property type="nucleotide sequence ID" value="NZ_FNIO01000001.1"/>
</dbReference>
<evidence type="ECO:0000256" key="1">
    <source>
        <dbReference type="ARBA" id="ARBA00004651"/>
    </source>
</evidence>
<dbReference type="OrthoDB" id="5393513at2"/>
<feature type="transmembrane region" description="Helical" evidence="7">
    <location>
        <begin position="77"/>
        <end position="96"/>
    </location>
</feature>
<dbReference type="PANTHER" id="PTHR30106">
    <property type="entry name" value="INNER MEMBRANE PROTEIN YEIH-RELATED"/>
    <property type="match status" value="1"/>
</dbReference>